<dbReference type="Pfam" id="PF10098">
    <property type="entry name" value="DUF2336"/>
    <property type="match status" value="1"/>
</dbReference>
<keyword evidence="2" id="KW-1185">Reference proteome</keyword>
<name>A0ABW3T7S8_9CAUL</name>
<dbReference type="InterPro" id="IPR019285">
    <property type="entry name" value="DUF2336"/>
</dbReference>
<sequence>MTASPSAFGAQPAPPVFRARHALLKRLADVVCLPSSRVNAFERAMTADLLVDMLREAEPEERMKVARRLANLTEIPASLVRLLLRDRVEIAEALLAHAQALSDSDLMDCVRTTGLEHRRLVALRRGVSEVVSEALVEFGESAVISCLLQNDLAKLSNAALEVIVALTRDEAQLAPMLLRRPELRPAHAYVLFWWADADARRTILQRFAVSREVLQDAAGDIFSLAAQENWQDPLARKALQFIERRQRNRAAIDKSPFDSLEAAVAAAQTGLTRETAEEISYLSGLKPMTGAKIFTDPGGEPLAILCKATGLPKAAIRALWRALRRPETDQTGALHPGLERVLVTYDMIAVDRAQTVLRYWNWSLSSALTPALVKAIREGDEDGAGEYSIPQRAAMLALAKEFRR</sequence>
<proteinExistence type="predicted"/>
<dbReference type="EMBL" id="JBHTLQ010000090">
    <property type="protein sequence ID" value="MFD1192906.1"/>
    <property type="molecule type" value="Genomic_DNA"/>
</dbReference>
<accession>A0ABW3T7S8</accession>
<reference evidence="2" key="1">
    <citation type="journal article" date="2019" name="Int. J. Syst. Evol. Microbiol.">
        <title>The Global Catalogue of Microorganisms (GCM) 10K type strain sequencing project: providing services to taxonomists for standard genome sequencing and annotation.</title>
        <authorList>
            <consortium name="The Broad Institute Genomics Platform"/>
            <consortium name="The Broad Institute Genome Sequencing Center for Infectious Disease"/>
            <person name="Wu L."/>
            <person name="Ma J."/>
        </authorList>
    </citation>
    <scope>NUCLEOTIDE SEQUENCE [LARGE SCALE GENOMIC DNA]</scope>
    <source>
        <strain evidence="2">CCUG 55074</strain>
    </source>
</reference>
<protein>
    <submittedName>
        <fullName evidence="1">DUF2336 domain-containing protein</fullName>
    </submittedName>
</protein>
<comment type="caution">
    <text evidence="1">The sequence shown here is derived from an EMBL/GenBank/DDBJ whole genome shotgun (WGS) entry which is preliminary data.</text>
</comment>
<evidence type="ECO:0000313" key="2">
    <source>
        <dbReference type="Proteomes" id="UP001597216"/>
    </source>
</evidence>
<gene>
    <name evidence="1" type="ORF">ACFQ27_20115</name>
</gene>
<dbReference type="Proteomes" id="UP001597216">
    <property type="component" value="Unassembled WGS sequence"/>
</dbReference>
<organism evidence="1 2">
    <name type="scientific">Phenylobacterium conjunctum</name>
    <dbReference type="NCBI Taxonomy" id="1298959"/>
    <lineage>
        <taxon>Bacteria</taxon>
        <taxon>Pseudomonadati</taxon>
        <taxon>Pseudomonadota</taxon>
        <taxon>Alphaproteobacteria</taxon>
        <taxon>Caulobacterales</taxon>
        <taxon>Caulobacteraceae</taxon>
        <taxon>Phenylobacterium</taxon>
    </lineage>
</organism>
<dbReference type="RefSeq" id="WP_374347050.1">
    <property type="nucleotide sequence ID" value="NZ_JBHTLQ010000090.1"/>
</dbReference>
<evidence type="ECO:0000313" key="1">
    <source>
        <dbReference type="EMBL" id="MFD1192906.1"/>
    </source>
</evidence>